<feature type="transmembrane region" description="Helical" evidence="6">
    <location>
        <begin position="168"/>
        <end position="186"/>
    </location>
</feature>
<dbReference type="GO" id="GO:0015093">
    <property type="term" value="F:ferrous iron transmembrane transporter activity"/>
    <property type="evidence" value="ECO:0007669"/>
    <property type="project" value="TreeGrafter"/>
</dbReference>
<comment type="caution">
    <text evidence="7">The sequence shown here is derived from an EMBL/GenBank/DDBJ whole genome shotgun (WGS) entry which is preliminary data.</text>
</comment>
<comment type="similarity">
    <text evidence="2">Belongs to the oxidase-dependent Fe transporter (OFeT) (TC 9.A.10.1) family.</text>
</comment>
<keyword evidence="5 6" id="KW-0472">Membrane</keyword>
<feature type="transmembrane region" description="Helical" evidence="6">
    <location>
        <begin position="70"/>
        <end position="90"/>
    </location>
</feature>
<evidence type="ECO:0000256" key="4">
    <source>
        <dbReference type="ARBA" id="ARBA00022989"/>
    </source>
</evidence>
<evidence type="ECO:0000313" key="7">
    <source>
        <dbReference type="EMBL" id="RDZ14049.1"/>
    </source>
</evidence>
<feature type="transmembrane region" description="Helical" evidence="6">
    <location>
        <begin position="206"/>
        <end position="225"/>
    </location>
</feature>
<dbReference type="Pfam" id="PF03239">
    <property type="entry name" value="FTR1"/>
    <property type="match status" value="1"/>
</dbReference>
<dbReference type="RefSeq" id="WP_116074713.1">
    <property type="nucleotide sequence ID" value="NZ_CP187630.1"/>
</dbReference>
<dbReference type="AlphaFoldDB" id="A0A3D8X172"/>
<dbReference type="PANTHER" id="PTHR31632">
    <property type="entry name" value="IRON TRANSPORTER FTH1"/>
    <property type="match status" value="1"/>
</dbReference>
<dbReference type="Proteomes" id="UP000256519">
    <property type="component" value="Unassembled WGS sequence"/>
</dbReference>
<dbReference type="PANTHER" id="PTHR31632:SF2">
    <property type="entry name" value="PLASMA MEMBRANE IRON PERMEASE"/>
    <property type="match status" value="1"/>
</dbReference>
<evidence type="ECO:0000256" key="3">
    <source>
        <dbReference type="ARBA" id="ARBA00022692"/>
    </source>
</evidence>
<accession>A0A3D8X172</accession>
<feature type="transmembrane region" description="Helical" evidence="6">
    <location>
        <begin position="143"/>
        <end position="161"/>
    </location>
</feature>
<keyword evidence="3 6" id="KW-0812">Transmembrane</keyword>
<gene>
    <name evidence="7" type="ORF">C3744_13480</name>
</gene>
<reference evidence="7 8" key="1">
    <citation type="journal article" date="2018" name="Appl. Environ. Microbiol.">
        <title>Antimicrobial susceptibility testing and tentative epidemiological cut-off values of five Bacillus species relevant for use as animal feed additives or for plant protection.</title>
        <authorList>
            <person name="Agerso Y."/>
            <person name="Stuer-Lauridsen B."/>
            <person name="Bjerre K."/>
            <person name="Jensen M.G."/>
            <person name="Johansen E."/>
            <person name="Bennedsen M."/>
            <person name="Brockmann E."/>
            <person name="Nielsen B."/>
        </authorList>
    </citation>
    <scope>NUCLEOTIDE SEQUENCE [LARGE SCALE GENOMIC DNA]</scope>
    <source>
        <strain evidence="7 8">CHCC20162</strain>
    </source>
</reference>
<proteinExistence type="inferred from homology"/>
<evidence type="ECO:0000256" key="2">
    <source>
        <dbReference type="ARBA" id="ARBA00008333"/>
    </source>
</evidence>
<dbReference type="InterPro" id="IPR004923">
    <property type="entry name" value="FTR1/Fip1/EfeU"/>
</dbReference>
<evidence type="ECO:0000256" key="5">
    <source>
        <dbReference type="ARBA" id="ARBA00023136"/>
    </source>
</evidence>
<dbReference type="GO" id="GO:0033573">
    <property type="term" value="C:high-affinity iron permease complex"/>
    <property type="evidence" value="ECO:0007669"/>
    <property type="project" value="InterPro"/>
</dbReference>
<protein>
    <submittedName>
        <fullName evidence="7">Iron permease</fullName>
    </submittedName>
</protein>
<evidence type="ECO:0000313" key="8">
    <source>
        <dbReference type="Proteomes" id="UP000256519"/>
    </source>
</evidence>
<organism evidence="7 8">
    <name type="scientific">Priestia megaterium</name>
    <name type="common">Bacillus megaterium</name>
    <dbReference type="NCBI Taxonomy" id="1404"/>
    <lineage>
        <taxon>Bacteria</taxon>
        <taxon>Bacillati</taxon>
        <taxon>Bacillota</taxon>
        <taxon>Bacilli</taxon>
        <taxon>Bacillales</taxon>
        <taxon>Bacillaceae</taxon>
        <taxon>Priestia</taxon>
    </lineage>
</organism>
<evidence type="ECO:0000256" key="6">
    <source>
        <dbReference type="SAM" id="Phobius"/>
    </source>
</evidence>
<dbReference type="EMBL" id="PQWM01000010">
    <property type="protein sequence ID" value="RDZ14049.1"/>
    <property type="molecule type" value="Genomic_DNA"/>
</dbReference>
<feature type="transmembrane region" description="Helical" evidence="6">
    <location>
        <begin position="36"/>
        <end position="58"/>
    </location>
</feature>
<comment type="subcellular location">
    <subcellularLocation>
        <location evidence="1">Membrane</location>
        <topology evidence="1">Multi-pass membrane protein</topology>
    </subcellularLocation>
</comment>
<sequence length="237" mass="26183">MWSSLALSLREGLEASLIIGIILAHVTKIGRKDLKYSVFIGAAAGLIFSLVFGFIGFNEAKELEEESEEIFEGVMMLLAAGLIAYFILWLHRNKEMTSSVTSKISRSSSKWGLIVLAFLSVFREGTELIIFNLTQVNQHASSIVFGSISGILLAIVITYILFKTAIKLNLWIIFKALGIFLIFIGGELCGEGLVKLFEAGGEPLEIIGFSVFTVASLYLFFQTELKKLRVRKQKSAS</sequence>
<name>A0A3D8X172_PRIMG</name>
<evidence type="ECO:0000256" key="1">
    <source>
        <dbReference type="ARBA" id="ARBA00004141"/>
    </source>
</evidence>
<keyword evidence="4 6" id="KW-1133">Transmembrane helix</keyword>
<feature type="transmembrane region" description="Helical" evidence="6">
    <location>
        <begin position="111"/>
        <end position="131"/>
    </location>
</feature>